<reference evidence="2 3" key="1">
    <citation type="journal article" date="2019" name="PLoS Biol.">
        <title>Sex chromosomes control vertical transmission of feminizing Wolbachia symbionts in an isopod.</title>
        <authorList>
            <person name="Becking T."/>
            <person name="Chebbi M.A."/>
            <person name="Giraud I."/>
            <person name="Moumen B."/>
            <person name="Laverre T."/>
            <person name="Caubet Y."/>
            <person name="Peccoud J."/>
            <person name="Gilbert C."/>
            <person name="Cordaux R."/>
        </authorList>
    </citation>
    <scope>NUCLEOTIDE SEQUENCE [LARGE SCALE GENOMIC DNA]</scope>
    <source>
        <strain evidence="2">ANa2</strain>
        <tissue evidence="2">Whole body excluding digestive tract and cuticle</tissue>
    </source>
</reference>
<dbReference type="InterPro" id="IPR036423">
    <property type="entry name" value="SOD-like_Cu/Zn_dom_sf"/>
</dbReference>
<feature type="chain" id="PRO_5024460008" description="Superoxide dismutase [Cu-Zn]" evidence="1">
    <location>
        <begin position="30"/>
        <end position="1076"/>
    </location>
</feature>
<dbReference type="GO" id="GO:0046872">
    <property type="term" value="F:metal ion binding"/>
    <property type="evidence" value="ECO:0007669"/>
    <property type="project" value="InterPro"/>
</dbReference>
<proteinExistence type="predicted"/>
<dbReference type="AlphaFoldDB" id="A0A5N5SKU4"/>
<dbReference type="EMBL" id="SEYY01023782">
    <property type="protein sequence ID" value="KAB7494606.1"/>
    <property type="molecule type" value="Genomic_DNA"/>
</dbReference>
<keyword evidence="1" id="KW-0732">Signal</keyword>
<evidence type="ECO:0008006" key="4">
    <source>
        <dbReference type="Google" id="ProtNLM"/>
    </source>
</evidence>
<evidence type="ECO:0000256" key="1">
    <source>
        <dbReference type="SAM" id="SignalP"/>
    </source>
</evidence>
<sequence length="1076" mass="120478">MVTLIQNGKFLSFTLILSIITIFFSPCSGENSSVLLYSLFSWGHLRGNVTFSWEGPGTNVSVEVSVESTSESGASEPQELNWAIHDLPLRFDLPQRCDVTRVGKKIIDLSKVLGPLTLPSVSSQSFTTDQLNLVGEGSIFGRSILISGSKAKTCGNIQVYVKFDLGFRICLGELEERTLTKRGFILQLVVLFGFEHGLGMLAPSANNNASKGGSGTEIVIIADVFNTFDDDFASSSHDWNLYITDILDDESTEFRSSCNFLNNAYDFVEQNACQDGVCSYGDFTTKFGKLSVPSSRSRVSTKLYHSPGKPLLNLSGARQLYVGIEDAILKRNVYSCARLRRIKPKKTRAIFSSDGVFGKIYIEQSSVFGPSELTLDLQNLREMAGGFHVHELPIKAPIKPGESTCPEALDHYNPYKLLTITFPLFGPRSVNGRSIVIHKDDGSRWVCANLRLVNTDLIRAVATFRYPLVGEIVMEQERDDPFSDTTVIVGPLLYSDGSHNDTSNHDWFINENIPNKDFYNWTQRCVSAGPHYNPYKISTSQKVYRSCGTDNTERCEVGDMSGRHGTLNVAGSFKTASKTRKVLTDKNLPLSGPFAILSHSFVIEDRNAPKHRGNRMACTGIFRRFRYKGVVNKWQSSDRESEVRGKVEFIQDTPFDITNTEVDLQGLKRIASGYHVHMVPVVNDLTFPCAASSLYGHFNPLNATDFPDPDVGTDDQYESGDLSVWNFGREILDERWFCGSIGWGYAPSEARQVAAIASFHHPKGFAWGYIRLRQLVYNDGSLSETSIEVSLRHPGNNNKNITRGHNWSVFVNPVGVDAAVKFFQSRCVAAGYRWNPFLIQLAHPNDRDYYDKQCTPEYPLRCDAGDISGRLGPIDVGDKRYVFMDSNLPLAGEHSAMGKAIVVHNEQGRVENFACANILPDEDIVKWANVKRTGRFSESIFMYDMRKMLNAPEWFLAIDYQTIKTSSDRKCVTFKIFFMGPFARQLELDFSRLLAGGILEKPTIEIPGEYPDPKRDKKVSYRSCGGIEDEDLEKLSSKGKKKWWDITRYQSTSSSAQLQYSLTLLLLGVYVILQLV</sequence>
<feature type="signal peptide" evidence="1">
    <location>
        <begin position="1"/>
        <end position="29"/>
    </location>
</feature>
<dbReference type="InterPro" id="IPR053257">
    <property type="entry name" value="Cu-only_SOD"/>
</dbReference>
<comment type="caution">
    <text evidence="2">The sequence shown here is derived from an EMBL/GenBank/DDBJ whole genome shotgun (WGS) entry which is preliminary data.</text>
</comment>
<dbReference type="PANTHER" id="PTHR20910:SF1">
    <property type="entry name" value="SUPEROXIDE DISMUTASE COPPER_ZINC BINDING DOMAIN-CONTAINING PROTEIN"/>
    <property type="match status" value="1"/>
</dbReference>
<dbReference type="GO" id="GO:0006801">
    <property type="term" value="P:superoxide metabolic process"/>
    <property type="evidence" value="ECO:0007669"/>
    <property type="project" value="InterPro"/>
</dbReference>
<evidence type="ECO:0000313" key="2">
    <source>
        <dbReference type="EMBL" id="KAB7494606.1"/>
    </source>
</evidence>
<accession>A0A5N5SKU4</accession>
<dbReference type="PANTHER" id="PTHR20910">
    <property type="entry name" value="AGAP001623-PA"/>
    <property type="match status" value="1"/>
</dbReference>
<name>A0A5N5SKU4_9CRUS</name>
<dbReference type="Proteomes" id="UP000326759">
    <property type="component" value="Unassembled WGS sequence"/>
</dbReference>
<organism evidence="2 3">
    <name type="scientific">Armadillidium nasatum</name>
    <dbReference type="NCBI Taxonomy" id="96803"/>
    <lineage>
        <taxon>Eukaryota</taxon>
        <taxon>Metazoa</taxon>
        <taxon>Ecdysozoa</taxon>
        <taxon>Arthropoda</taxon>
        <taxon>Crustacea</taxon>
        <taxon>Multicrustacea</taxon>
        <taxon>Malacostraca</taxon>
        <taxon>Eumalacostraca</taxon>
        <taxon>Peracarida</taxon>
        <taxon>Isopoda</taxon>
        <taxon>Oniscidea</taxon>
        <taxon>Crinocheta</taxon>
        <taxon>Armadillidiidae</taxon>
        <taxon>Armadillidium</taxon>
    </lineage>
</organism>
<dbReference type="OrthoDB" id="159229at2759"/>
<gene>
    <name evidence="2" type="ORF">Anas_08737</name>
</gene>
<dbReference type="Gene3D" id="2.60.40.200">
    <property type="entry name" value="Superoxide dismutase, copper/zinc binding domain"/>
    <property type="match status" value="6"/>
</dbReference>
<keyword evidence="3" id="KW-1185">Reference proteome</keyword>
<evidence type="ECO:0000313" key="3">
    <source>
        <dbReference type="Proteomes" id="UP000326759"/>
    </source>
</evidence>
<protein>
    <recommendedName>
        <fullName evidence="4">Superoxide dismutase [Cu-Zn]</fullName>
    </recommendedName>
</protein>
<dbReference type="SUPFAM" id="SSF49329">
    <property type="entry name" value="Cu,Zn superoxide dismutase-like"/>
    <property type="match status" value="5"/>
</dbReference>